<sequence>MSHAKSGSKLAFNKSVPAGFVDFVAAQIEALHDQFVQRNRQ</sequence>
<keyword evidence="1" id="KW-0614">Plasmid</keyword>
<protein>
    <submittedName>
        <fullName evidence="1">Uncharacterized protein</fullName>
    </submittedName>
</protein>
<geneLocation type="plasmid" evidence="1 2">
    <name>A</name>
</geneLocation>
<evidence type="ECO:0000313" key="1">
    <source>
        <dbReference type="EMBL" id="APG92980.1"/>
    </source>
</evidence>
<dbReference type="KEGG" id="same:SAMCFNEI73_pA0003"/>
<accession>A0A1L3LSB5</accession>
<evidence type="ECO:0000313" key="2">
    <source>
        <dbReference type="Proteomes" id="UP000182306"/>
    </source>
</evidence>
<dbReference type="AlphaFoldDB" id="A0A1L3LSB5"/>
<dbReference type="EMBL" id="CP013108">
    <property type="protein sequence ID" value="APG92980.1"/>
    <property type="molecule type" value="Genomic_DNA"/>
</dbReference>
<organism evidence="1 2">
    <name type="scientific">Sinorhizobium americanum</name>
    <dbReference type="NCBI Taxonomy" id="194963"/>
    <lineage>
        <taxon>Bacteria</taxon>
        <taxon>Pseudomonadati</taxon>
        <taxon>Pseudomonadota</taxon>
        <taxon>Alphaproteobacteria</taxon>
        <taxon>Hyphomicrobiales</taxon>
        <taxon>Rhizobiaceae</taxon>
        <taxon>Sinorhizobium/Ensifer group</taxon>
        <taxon>Sinorhizobium</taxon>
    </lineage>
</organism>
<reference evidence="1 2" key="1">
    <citation type="submission" date="2015-10" db="EMBL/GenBank/DDBJ databases">
        <title>Genomic differences between typical nodule nitrogen-fixing rhizobial strains and those coming from bean seeds.</title>
        <authorList>
            <person name="Peralta H."/>
            <person name="Aguilar-Vera A."/>
            <person name="Diaz R."/>
            <person name="Mora Y."/>
            <person name="Martinez-Batallar G."/>
            <person name="Salazar E."/>
            <person name="Vargas-Lagunas C."/>
            <person name="Encarnacion S."/>
            <person name="Girard L."/>
            <person name="Mora J."/>
        </authorList>
    </citation>
    <scope>NUCLEOTIDE SEQUENCE [LARGE SCALE GENOMIC DNA]</scope>
    <source>
        <strain evidence="1 2">CFNEI 73</strain>
        <plasmid evidence="1 2">A</plasmid>
    </source>
</reference>
<name>A0A1L3LSB5_9HYPH</name>
<gene>
    <name evidence="1" type="ORF">SAMCFNEI73_pA0003</name>
</gene>
<dbReference type="Proteomes" id="UP000182306">
    <property type="component" value="Plasmid A"/>
</dbReference>
<keyword evidence="2" id="KW-1185">Reference proteome</keyword>
<proteinExistence type="predicted"/>